<evidence type="ECO:0000256" key="2">
    <source>
        <dbReference type="ARBA" id="ARBA00022737"/>
    </source>
</evidence>
<reference evidence="5 6" key="1">
    <citation type="journal article" date="2018" name="Mol. Plant">
        <title>The genome of Artemisia annua provides insight into the evolution of Asteraceae family and artemisinin biosynthesis.</title>
        <authorList>
            <person name="Shen Q."/>
            <person name="Zhang L."/>
            <person name="Liao Z."/>
            <person name="Wang S."/>
            <person name="Yan T."/>
            <person name="Shi P."/>
            <person name="Liu M."/>
            <person name="Fu X."/>
            <person name="Pan Q."/>
            <person name="Wang Y."/>
            <person name="Lv Z."/>
            <person name="Lu X."/>
            <person name="Zhang F."/>
            <person name="Jiang W."/>
            <person name="Ma Y."/>
            <person name="Chen M."/>
            <person name="Hao X."/>
            <person name="Li L."/>
            <person name="Tang Y."/>
            <person name="Lv G."/>
            <person name="Zhou Y."/>
            <person name="Sun X."/>
            <person name="Brodelius P.E."/>
            <person name="Rose J.K.C."/>
            <person name="Tang K."/>
        </authorList>
    </citation>
    <scope>NUCLEOTIDE SEQUENCE [LARGE SCALE GENOMIC DNA]</scope>
    <source>
        <strain evidence="6">cv. Huhao1</strain>
        <tissue evidence="5">Leaf</tissue>
    </source>
</reference>
<dbReference type="GO" id="GO:0006396">
    <property type="term" value="P:RNA processing"/>
    <property type="evidence" value="ECO:0007669"/>
    <property type="project" value="InterPro"/>
</dbReference>
<dbReference type="STRING" id="35608.A0A2U1NC15"/>
<sequence length="228" mass="26478">MEDWSEQKRGLHLLKHLIGCSRKDVYSELGIKQIFDIEIEEPYGWKSVKNITVLREDDNVYEYTEVDFQNMNMNDLEYFNGLKRLIAIEDIHKFYTSTLKRVYYEIKAILLKNKDHNVNPPMLATQVVELGKIKDEVEKKLGLESTSPVANALKVGFLSFFFLECFLEGSDTASGPVWTEYINFLKSSHAQNPQEESRRMLAVKKYAKELMSPLHIMLNNTVEPWSAC</sequence>
<comment type="subcellular location">
    <subcellularLocation>
        <location evidence="1">Nucleus</location>
    </subcellularLocation>
</comment>
<keyword evidence="3" id="KW-0539">Nucleus</keyword>
<evidence type="ECO:0000256" key="1">
    <source>
        <dbReference type="ARBA" id="ARBA00004123"/>
    </source>
</evidence>
<keyword evidence="6" id="KW-1185">Reference proteome</keyword>
<dbReference type="Proteomes" id="UP000245207">
    <property type="component" value="Unassembled WGS sequence"/>
</dbReference>
<evidence type="ECO:0000259" key="4">
    <source>
        <dbReference type="Pfam" id="PF05843"/>
    </source>
</evidence>
<name>A0A2U1NC15_ARTAN</name>
<evidence type="ECO:0000313" key="6">
    <source>
        <dbReference type="Proteomes" id="UP000245207"/>
    </source>
</evidence>
<gene>
    <name evidence="5" type="ORF">CTI12_AA284250</name>
</gene>
<evidence type="ECO:0000313" key="5">
    <source>
        <dbReference type="EMBL" id="PWA71030.1"/>
    </source>
</evidence>
<keyword evidence="2" id="KW-0677">Repeat</keyword>
<dbReference type="Gene3D" id="1.25.40.1040">
    <property type="match status" value="1"/>
</dbReference>
<dbReference type="EMBL" id="PKPP01003147">
    <property type="protein sequence ID" value="PWA71030.1"/>
    <property type="molecule type" value="Genomic_DNA"/>
</dbReference>
<dbReference type="AlphaFoldDB" id="A0A2U1NC15"/>
<dbReference type="Pfam" id="PF05843">
    <property type="entry name" value="Suf"/>
    <property type="match status" value="1"/>
</dbReference>
<protein>
    <submittedName>
        <fullName evidence="5">Tetratricopeptide repeat (TPR)-like superfamily protein</fullName>
    </submittedName>
</protein>
<dbReference type="GO" id="GO:0005634">
    <property type="term" value="C:nucleus"/>
    <property type="evidence" value="ECO:0007669"/>
    <property type="project" value="UniProtKB-SubCell"/>
</dbReference>
<accession>A0A2U1NC15</accession>
<comment type="caution">
    <text evidence="5">The sequence shown here is derived from an EMBL/GenBank/DDBJ whole genome shotgun (WGS) entry which is preliminary data.</text>
</comment>
<organism evidence="5 6">
    <name type="scientific">Artemisia annua</name>
    <name type="common">Sweet wormwood</name>
    <dbReference type="NCBI Taxonomy" id="35608"/>
    <lineage>
        <taxon>Eukaryota</taxon>
        <taxon>Viridiplantae</taxon>
        <taxon>Streptophyta</taxon>
        <taxon>Embryophyta</taxon>
        <taxon>Tracheophyta</taxon>
        <taxon>Spermatophyta</taxon>
        <taxon>Magnoliopsida</taxon>
        <taxon>eudicotyledons</taxon>
        <taxon>Gunneridae</taxon>
        <taxon>Pentapetalae</taxon>
        <taxon>asterids</taxon>
        <taxon>campanulids</taxon>
        <taxon>Asterales</taxon>
        <taxon>Asteraceae</taxon>
        <taxon>Asteroideae</taxon>
        <taxon>Anthemideae</taxon>
        <taxon>Artemisiinae</taxon>
        <taxon>Artemisia</taxon>
    </lineage>
</organism>
<evidence type="ECO:0000256" key="3">
    <source>
        <dbReference type="ARBA" id="ARBA00023242"/>
    </source>
</evidence>
<dbReference type="InterPro" id="IPR008847">
    <property type="entry name" value="Suf"/>
</dbReference>
<feature type="domain" description="Suppressor of forked" evidence="4">
    <location>
        <begin position="169"/>
        <end position="215"/>
    </location>
</feature>
<proteinExistence type="predicted"/>